<dbReference type="PROSITE" id="PS50110">
    <property type="entry name" value="RESPONSE_REGULATORY"/>
    <property type="match status" value="1"/>
</dbReference>
<keyword evidence="5" id="KW-0902">Two-component regulatory system</keyword>
<dbReference type="SMART" id="SM00342">
    <property type="entry name" value="HTH_ARAC"/>
    <property type="match status" value="1"/>
</dbReference>
<keyword evidence="8" id="KW-0804">Transcription</keyword>
<evidence type="ECO:0000256" key="1">
    <source>
        <dbReference type="ARBA" id="ARBA00004496"/>
    </source>
</evidence>
<evidence type="ECO:0000256" key="8">
    <source>
        <dbReference type="ARBA" id="ARBA00023163"/>
    </source>
</evidence>
<evidence type="ECO:0000256" key="7">
    <source>
        <dbReference type="ARBA" id="ARBA00023125"/>
    </source>
</evidence>
<dbReference type="PROSITE" id="PS01124">
    <property type="entry name" value="HTH_ARAC_FAMILY_2"/>
    <property type="match status" value="1"/>
</dbReference>
<dbReference type="InterPro" id="IPR009057">
    <property type="entry name" value="Homeodomain-like_sf"/>
</dbReference>
<comment type="subcellular location">
    <subcellularLocation>
        <location evidence="1">Cytoplasm</location>
    </subcellularLocation>
</comment>
<keyword evidence="14" id="KW-1185">Reference proteome</keyword>
<dbReference type="SMART" id="SM00448">
    <property type="entry name" value="REC"/>
    <property type="match status" value="1"/>
</dbReference>
<keyword evidence="7" id="KW-0238">DNA-binding</keyword>
<dbReference type="SUPFAM" id="SSF52172">
    <property type="entry name" value="CheY-like"/>
    <property type="match status" value="1"/>
</dbReference>
<dbReference type="InterPro" id="IPR018060">
    <property type="entry name" value="HTH_AraC"/>
</dbReference>
<dbReference type="Gene3D" id="1.10.10.60">
    <property type="entry name" value="Homeodomain-like"/>
    <property type="match status" value="2"/>
</dbReference>
<name>A0A4Q0I3R3_9FIRM</name>
<dbReference type="PANTHER" id="PTHR42713">
    <property type="entry name" value="HISTIDINE KINASE-RELATED"/>
    <property type="match status" value="1"/>
</dbReference>
<evidence type="ECO:0000313" key="13">
    <source>
        <dbReference type="EMBL" id="RXE58397.1"/>
    </source>
</evidence>
<evidence type="ECO:0000256" key="9">
    <source>
        <dbReference type="ARBA" id="ARBA00024867"/>
    </source>
</evidence>
<dbReference type="Gene3D" id="3.40.50.2300">
    <property type="match status" value="1"/>
</dbReference>
<dbReference type="Proteomes" id="UP000289166">
    <property type="component" value="Unassembled WGS sequence"/>
</dbReference>
<protein>
    <recommendedName>
        <fullName evidence="2">Stage 0 sporulation protein A homolog</fullName>
    </recommendedName>
</protein>
<dbReference type="CDD" id="cd17536">
    <property type="entry name" value="REC_YesN-like"/>
    <property type="match status" value="1"/>
</dbReference>
<feature type="domain" description="Response regulatory" evidence="12">
    <location>
        <begin position="3"/>
        <end position="121"/>
    </location>
</feature>
<evidence type="ECO:0000256" key="5">
    <source>
        <dbReference type="ARBA" id="ARBA00023012"/>
    </source>
</evidence>
<evidence type="ECO:0000256" key="6">
    <source>
        <dbReference type="ARBA" id="ARBA00023015"/>
    </source>
</evidence>
<dbReference type="GO" id="GO:0003700">
    <property type="term" value="F:DNA-binding transcription factor activity"/>
    <property type="evidence" value="ECO:0007669"/>
    <property type="project" value="InterPro"/>
</dbReference>
<dbReference type="Pfam" id="PF12833">
    <property type="entry name" value="HTH_18"/>
    <property type="match status" value="1"/>
</dbReference>
<evidence type="ECO:0000313" key="14">
    <source>
        <dbReference type="Proteomes" id="UP000289166"/>
    </source>
</evidence>
<dbReference type="Pfam" id="PF00072">
    <property type="entry name" value="Response_reg"/>
    <property type="match status" value="1"/>
</dbReference>
<sequence>MFGVMIVDDDPKIREWFEIEIEWGKLGFDLICSAKDGIDALNKLNQYNKLDLIISDIDIPKMDGIELLNSIKEYNLSSMIVLLSDADNVAHVKQGILLGAYDYILKPIDKDKVIDVLKKAHDSLMNKRIEEEKNRNLKERLEINLSLSREKILQDLLRGKEFPFQELDYIQNEYNISLQKGMVQVGIIEIGNFDADSRELIKSGRFDNLIKEVGKIISDVLEEFPELRCNMVEMDIGLISVILQSVSAKELEDFEEMTADFFERVLKEIKQDANMRATIGIGGASLSLSDISLSYMGAKAALRHKYILGGNRVIHIKTDYNEKQNLLYPAEREKMLVEYIMAGDDSALKLAENIFDDIAIGTGDNLKRIAFAANQLVINISNFIDMQYDFINKLCDFSKFNNVDFSGFSSKDEIKELFMTFVTKLLSVVQEYKPAQSNSLIKKACEYVLSHIEQEITLMTIADYLSISKNYFCSLFKQETGYNFLEYVTKVKMEWAKKLLREGNYKTYEVSEMLGYREASYFSRLFRKYTKLSPAEYKKSFDDQ</sequence>
<accession>A0A4Q0I3R3</accession>
<comment type="caution">
    <text evidence="13">The sequence shown here is derived from an EMBL/GenBank/DDBJ whole genome shotgun (WGS) entry which is preliminary data.</text>
</comment>
<dbReference type="PANTHER" id="PTHR42713:SF3">
    <property type="entry name" value="TRANSCRIPTIONAL REGULATORY PROTEIN HPTR"/>
    <property type="match status" value="1"/>
</dbReference>
<dbReference type="GO" id="GO:0000160">
    <property type="term" value="P:phosphorelay signal transduction system"/>
    <property type="evidence" value="ECO:0007669"/>
    <property type="project" value="UniProtKB-KW"/>
</dbReference>
<reference evidence="14" key="1">
    <citation type="submission" date="2018-11" db="EMBL/GenBank/DDBJ databases">
        <title>Genome sequencing of a novel mesophilic and cellulolytic organism within the genus Hungateiclostridium.</title>
        <authorList>
            <person name="Rettenmaier R."/>
            <person name="Liebl W."/>
            <person name="Zverlov V."/>
        </authorList>
    </citation>
    <scope>NUCLEOTIDE SEQUENCE [LARGE SCALE GENOMIC DNA]</scope>
    <source>
        <strain evidence="14">N2K1</strain>
    </source>
</reference>
<dbReference type="InterPro" id="IPR011006">
    <property type="entry name" value="CheY-like_superfamily"/>
</dbReference>
<dbReference type="InterPro" id="IPR051552">
    <property type="entry name" value="HptR"/>
</dbReference>
<keyword evidence="3" id="KW-0963">Cytoplasm</keyword>
<dbReference type="OrthoDB" id="9794370at2"/>
<dbReference type="SUPFAM" id="SSF46689">
    <property type="entry name" value="Homeodomain-like"/>
    <property type="match status" value="2"/>
</dbReference>
<gene>
    <name evidence="13" type="ORF">EFD62_12675</name>
</gene>
<dbReference type="EMBL" id="RLII01000019">
    <property type="protein sequence ID" value="RXE58397.1"/>
    <property type="molecule type" value="Genomic_DNA"/>
</dbReference>
<dbReference type="InterPro" id="IPR001789">
    <property type="entry name" value="Sig_transdc_resp-reg_receiver"/>
</dbReference>
<dbReference type="GO" id="GO:0005737">
    <property type="term" value="C:cytoplasm"/>
    <property type="evidence" value="ECO:0007669"/>
    <property type="project" value="UniProtKB-SubCell"/>
</dbReference>
<evidence type="ECO:0000256" key="2">
    <source>
        <dbReference type="ARBA" id="ARBA00018672"/>
    </source>
</evidence>
<dbReference type="AlphaFoldDB" id="A0A4Q0I3R3"/>
<feature type="modified residue" description="4-aspartylphosphate" evidence="10">
    <location>
        <position position="56"/>
    </location>
</feature>
<keyword evidence="6" id="KW-0805">Transcription regulation</keyword>
<evidence type="ECO:0000256" key="10">
    <source>
        <dbReference type="PROSITE-ProRule" id="PRU00169"/>
    </source>
</evidence>
<evidence type="ECO:0000256" key="4">
    <source>
        <dbReference type="ARBA" id="ARBA00022553"/>
    </source>
</evidence>
<comment type="function">
    <text evidence="9">May play the central regulatory role in sporulation. It may be an element of the effector pathway responsible for the activation of sporulation genes in response to nutritional stress. Spo0A may act in concert with spo0H (a sigma factor) to control the expression of some genes that are critical to the sporulation process.</text>
</comment>
<dbReference type="RefSeq" id="WP_069196178.1">
    <property type="nucleotide sequence ID" value="NZ_RLII01000019.1"/>
</dbReference>
<evidence type="ECO:0000259" key="12">
    <source>
        <dbReference type="PROSITE" id="PS50110"/>
    </source>
</evidence>
<keyword evidence="4 10" id="KW-0597">Phosphoprotein</keyword>
<feature type="domain" description="HTH araC/xylS-type" evidence="11">
    <location>
        <begin position="442"/>
        <end position="540"/>
    </location>
</feature>
<dbReference type="GO" id="GO:0043565">
    <property type="term" value="F:sequence-specific DNA binding"/>
    <property type="evidence" value="ECO:0007669"/>
    <property type="project" value="InterPro"/>
</dbReference>
<evidence type="ECO:0000256" key="3">
    <source>
        <dbReference type="ARBA" id="ARBA00022490"/>
    </source>
</evidence>
<organism evidence="13 14">
    <name type="scientific">Acetivibrio mesophilus</name>
    <dbReference type="NCBI Taxonomy" id="2487273"/>
    <lineage>
        <taxon>Bacteria</taxon>
        <taxon>Bacillati</taxon>
        <taxon>Bacillota</taxon>
        <taxon>Clostridia</taxon>
        <taxon>Eubacteriales</taxon>
        <taxon>Oscillospiraceae</taxon>
        <taxon>Acetivibrio</taxon>
    </lineage>
</organism>
<proteinExistence type="predicted"/>
<evidence type="ECO:0000259" key="11">
    <source>
        <dbReference type="PROSITE" id="PS01124"/>
    </source>
</evidence>